<reference evidence="1" key="1">
    <citation type="submission" date="2019-04" db="EMBL/GenBank/DDBJ databases">
        <title>Microbes associate with the intestines of laboratory mice.</title>
        <authorList>
            <person name="Navarre W."/>
            <person name="Wong E."/>
            <person name="Huang K.C."/>
            <person name="Tropini C."/>
            <person name="Ng K."/>
            <person name="Yu B."/>
        </authorList>
    </citation>
    <scope>NUCLEOTIDE SEQUENCE</scope>
    <source>
        <strain evidence="1">NM86_A22</strain>
    </source>
</reference>
<organism evidence="1 2">
    <name type="scientific">Muribaculum caecicola</name>
    <dbReference type="NCBI Taxonomy" id="3038144"/>
    <lineage>
        <taxon>Bacteria</taxon>
        <taxon>Pseudomonadati</taxon>
        <taxon>Bacteroidota</taxon>
        <taxon>Bacteroidia</taxon>
        <taxon>Bacteroidales</taxon>
        <taxon>Muribaculaceae</taxon>
        <taxon>Muribaculum</taxon>
    </lineage>
</organism>
<name>A0AC61S4H5_9BACT</name>
<dbReference type="EMBL" id="SSTG01000096">
    <property type="protein sequence ID" value="THG47371.1"/>
    <property type="molecule type" value="Genomic_DNA"/>
</dbReference>
<comment type="caution">
    <text evidence="1">The sequence shown here is derived from an EMBL/GenBank/DDBJ whole genome shotgun (WGS) entry which is preliminary data.</text>
</comment>
<evidence type="ECO:0000313" key="2">
    <source>
        <dbReference type="Proteomes" id="UP000305401"/>
    </source>
</evidence>
<sequence>MLNTDKTVIKPGSKRLLSLDVMRGLTIVGMIIVNNAGGPDSYAFLQHSAWNGLTPCDLVFPFFLFIMGVTTYLSLSKLDFSPSWPVLRKILKRTFIILLIGWAIHWFDNGCSGKGWLDFSRLRITGVLTRIALCYGIVSVLALYLSRRVMLWLGAVLLVLYSAALCVCNGYVYDASNFNSVVDRALLGAGHLYTKKPVDPEGLAGTVSAVAHTIFGFCCGALVKSRRLLENRVILLFVIGFLAMSAGFLISEAFPINKRVWSPSFVLVTCGLASLLLATLIYFIDMRGFRRWSVFFEAFGVNPLFLYVLSEVAAIVFGCYGIKVAIYSAISGIVPDAYLASAVYSVAFMLLMGAIGYPLYKKHIYIKI</sequence>
<keyword evidence="2" id="KW-1185">Reference proteome</keyword>
<gene>
    <name evidence="1" type="ORF">E5990_07710</name>
</gene>
<proteinExistence type="predicted"/>
<evidence type="ECO:0000313" key="1">
    <source>
        <dbReference type="EMBL" id="THG47371.1"/>
    </source>
</evidence>
<dbReference type="Proteomes" id="UP000305401">
    <property type="component" value="Unassembled WGS sequence"/>
</dbReference>
<protein>
    <submittedName>
        <fullName evidence="1">DUF1624 domain-containing protein</fullName>
    </submittedName>
</protein>
<accession>A0AC61S4H5</accession>